<dbReference type="GO" id="GO:0051301">
    <property type="term" value="P:cell division"/>
    <property type="evidence" value="ECO:0007669"/>
    <property type="project" value="UniProtKB-UniRule"/>
</dbReference>
<keyword evidence="1" id="KW-0132">Cell division</keyword>
<evidence type="ECO:0000313" key="3">
    <source>
        <dbReference type="Proteomes" id="UP001230268"/>
    </source>
</evidence>
<dbReference type="Pfam" id="PF01111">
    <property type="entry name" value="CKS"/>
    <property type="match status" value="1"/>
</dbReference>
<reference evidence="2" key="1">
    <citation type="submission" date="2023-08" db="EMBL/GenBank/DDBJ databases">
        <title>Draft sequence of the Babesia gibsoni genome.</title>
        <authorList>
            <person name="Yamagishi J.Y."/>
            <person name="Xuan X.X."/>
        </authorList>
    </citation>
    <scope>NUCLEOTIDE SEQUENCE</scope>
    <source>
        <strain evidence="2">Azabu</strain>
    </source>
</reference>
<keyword evidence="1" id="KW-0131">Cell cycle</keyword>
<name>A0AAD8LGS7_BABGI</name>
<proteinExistence type="inferred from homology"/>
<dbReference type="AlphaFoldDB" id="A0AAD8LGS7"/>
<comment type="function">
    <text evidence="1">Binds to the catalytic subunit of the cyclin dependent kinases and is essential for their biological function.</text>
</comment>
<accession>A0AAD8LGS7</accession>
<comment type="similarity">
    <text evidence="1">Belongs to the CKS family.</text>
</comment>
<dbReference type="InterPro" id="IPR000789">
    <property type="entry name" value="Cyclin-dep_kinase_reg-sub"/>
</dbReference>
<gene>
    <name evidence="2" type="ORF">BgAZ_502460</name>
</gene>
<comment type="caution">
    <text evidence="2">The sequence shown here is derived from an EMBL/GenBank/DDBJ whole genome shotgun (WGS) entry which is preliminary data.</text>
</comment>
<dbReference type="Gene3D" id="3.30.170.10">
    <property type="entry name" value="Cyclin-dependent kinase, regulatory subunit"/>
    <property type="match status" value="1"/>
</dbReference>
<protein>
    <recommendedName>
        <fullName evidence="1">Cyclin-dependent kinases regulatory subunit</fullName>
    </recommendedName>
</protein>
<organism evidence="2 3">
    <name type="scientific">Babesia gibsoni</name>
    <dbReference type="NCBI Taxonomy" id="33632"/>
    <lineage>
        <taxon>Eukaryota</taxon>
        <taxon>Sar</taxon>
        <taxon>Alveolata</taxon>
        <taxon>Apicomplexa</taxon>
        <taxon>Aconoidasida</taxon>
        <taxon>Piroplasmida</taxon>
        <taxon>Babesiidae</taxon>
        <taxon>Babesia</taxon>
    </lineage>
</organism>
<dbReference type="GO" id="GO:0016538">
    <property type="term" value="F:cyclin-dependent protein serine/threonine kinase regulator activity"/>
    <property type="evidence" value="ECO:0007669"/>
    <property type="project" value="InterPro"/>
</dbReference>
<dbReference type="SUPFAM" id="SSF55637">
    <property type="entry name" value="Cell cycle regulatory proteins"/>
    <property type="match status" value="1"/>
</dbReference>
<evidence type="ECO:0000256" key="1">
    <source>
        <dbReference type="RuleBase" id="RU311113"/>
    </source>
</evidence>
<dbReference type="EMBL" id="JAVEPI010000005">
    <property type="protein sequence ID" value="KAK1441914.1"/>
    <property type="molecule type" value="Genomic_DNA"/>
</dbReference>
<dbReference type="SMART" id="SM01084">
    <property type="entry name" value="CKS"/>
    <property type="match status" value="1"/>
</dbReference>
<dbReference type="Proteomes" id="UP001230268">
    <property type="component" value="Unassembled WGS sequence"/>
</dbReference>
<dbReference type="InterPro" id="IPR036858">
    <property type="entry name" value="Cyclin-dep_kinase_reg-sub_sf"/>
</dbReference>
<sequence length="96" mass="11672">MVLRAPDFKKLKHWEYRLRCTRAFPATGESHSTRYYDDSYEYKNDGKYLSEDFIVGRLRVRQTPGWEHYYIYPPNPQVLCLRRLLKRTPERKVDDA</sequence>
<keyword evidence="3" id="KW-1185">Reference proteome</keyword>
<evidence type="ECO:0000313" key="2">
    <source>
        <dbReference type="EMBL" id="KAK1441914.1"/>
    </source>
</evidence>